<evidence type="ECO:0000256" key="5">
    <source>
        <dbReference type="ARBA" id="ARBA00013200"/>
    </source>
</evidence>
<comment type="pathway">
    <text evidence="3 19">Cofactor biosynthesis; adenosylcobalamin biosynthesis; adenosylcobalamin from cob(II)yrinate a,c-diamide: step 7/7.</text>
</comment>
<evidence type="ECO:0000256" key="2">
    <source>
        <dbReference type="ARBA" id="ARBA00004651"/>
    </source>
</evidence>
<comment type="cofactor">
    <cofactor evidence="1 19">
        <name>Mg(2+)</name>
        <dbReference type="ChEBI" id="CHEBI:18420"/>
    </cofactor>
</comment>
<reference evidence="21" key="1">
    <citation type="journal article" date="2019" name="Int. J. Syst. Evol. Microbiol.">
        <title>The Global Catalogue of Microorganisms (GCM) 10K type strain sequencing project: providing services to taxonomists for standard genome sequencing and annotation.</title>
        <authorList>
            <consortium name="The Broad Institute Genomics Platform"/>
            <consortium name="The Broad Institute Genome Sequencing Center for Infectious Disease"/>
            <person name="Wu L."/>
            <person name="Ma J."/>
        </authorList>
    </citation>
    <scope>NUCLEOTIDE SEQUENCE [LARGE SCALE GENOMIC DNA]</scope>
    <source>
        <strain evidence="21">KACC 12633</strain>
    </source>
</reference>
<feature type="transmembrane region" description="Helical" evidence="19">
    <location>
        <begin position="122"/>
        <end position="144"/>
    </location>
</feature>
<keyword evidence="7 19" id="KW-1003">Cell membrane</keyword>
<evidence type="ECO:0000256" key="10">
    <source>
        <dbReference type="ARBA" id="ARBA00022692"/>
    </source>
</evidence>
<comment type="function">
    <text evidence="14 19">Joins adenosylcobinamide-GDP and alpha-ribazole to generate adenosylcobalamin (Ado-cobalamin). Also synthesizes adenosylcobalamin 5'-phosphate from adenosylcobinamide-GDP and alpha-ribazole 5'-phosphate.</text>
</comment>
<evidence type="ECO:0000313" key="20">
    <source>
        <dbReference type="EMBL" id="MFC5515506.1"/>
    </source>
</evidence>
<evidence type="ECO:0000256" key="19">
    <source>
        <dbReference type="HAMAP-Rule" id="MF_00719"/>
    </source>
</evidence>
<dbReference type="EMBL" id="JBHSML010000003">
    <property type="protein sequence ID" value="MFC5515506.1"/>
    <property type="molecule type" value="Genomic_DNA"/>
</dbReference>
<comment type="caution">
    <text evidence="20">The sequence shown here is derived from an EMBL/GenBank/DDBJ whole genome shotgun (WGS) entry which is preliminary data.</text>
</comment>
<proteinExistence type="inferred from homology"/>
<evidence type="ECO:0000256" key="11">
    <source>
        <dbReference type="ARBA" id="ARBA00022842"/>
    </source>
</evidence>
<keyword evidence="21" id="KW-1185">Reference proteome</keyword>
<evidence type="ECO:0000256" key="15">
    <source>
        <dbReference type="ARBA" id="ARBA00032605"/>
    </source>
</evidence>
<comment type="subcellular location">
    <subcellularLocation>
        <location evidence="2 19">Cell membrane</location>
        <topology evidence="2 19">Multi-pass membrane protein</topology>
    </subcellularLocation>
</comment>
<organism evidence="20 21">
    <name type="scientific">Kaistia terrae</name>
    <dbReference type="NCBI Taxonomy" id="537017"/>
    <lineage>
        <taxon>Bacteria</taxon>
        <taxon>Pseudomonadati</taxon>
        <taxon>Pseudomonadota</taxon>
        <taxon>Alphaproteobacteria</taxon>
        <taxon>Hyphomicrobiales</taxon>
        <taxon>Kaistiaceae</taxon>
        <taxon>Kaistia</taxon>
    </lineage>
</organism>
<dbReference type="Pfam" id="PF02654">
    <property type="entry name" value="CobS"/>
    <property type="match status" value="1"/>
</dbReference>
<feature type="transmembrane region" description="Helical" evidence="19">
    <location>
        <begin position="48"/>
        <end position="69"/>
    </location>
</feature>
<evidence type="ECO:0000256" key="7">
    <source>
        <dbReference type="ARBA" id="ARBA00022475"/>
    </source>
</evidence>
<evidence type="ECO:0000256" key="3">
    <source>
        <dbReference type="ARBA" id="ARBA00004663"/>
    </source>
</evidence>
<evidence type="ECO:0000256" key="9">
    <source>
        <dbReference type="ARBA" id="ARBA00022679"/>
    </source>
</evidence>
<gene>
    <name evidence="19" type="primary">cobS</name>
    <name evidence="20" type="ORF">ACFPP9_06970</name>
</gene>
<comment type="catalytic activity">
    <reaction evidence="17 19">
        <text>alpha-ribazole + adenosylcob(III)inamide-GDP = adenosylcob(III)alamin + GMP + H(+)</text>
        <dbReference type="Rhea" id="RHEA:16049"/>
        <dbReference type="ChEBI" id="CHEBI:10329"/>
        <dbReference type="ChEBI" id="CHEBI:15378"/>
        <dbReference type="ChEBI" id="CHEBI:18408"/>
        <dbReference type="ChEBI" id="CHEBI:58115"/>
        <dbReference type="ChEBI" id="CHEBI:60487"/>
        <dbReference type="EC" id="2.7.8.26"/>
    </reaction>
</comment>
<evidence type="ECO:0000256" key="6">
    <source>
        <dbReference type="ARBA" id="ARBA00015850"/>
    </source>
</evidence>
<dbReference type="InterPro" id="IPR003805">
    <property type="entry name" value="CobS"/>
</dbReference>
<dbReference type="Proteomes" id="UP001596150">
    <property type="component" value="Unassembled WGS sequence"/>
</dbReference>
<feature type="transmembrane region" description="Helical" evidence="19">
    <location>
        <begin position="195"/>
        <end position="228"/>
    </location>
</feature>
<dbReference type="PANTHER" id="PTHR34148:SF1">
    <property type="entry name" value="ADENOSYLCOBINAMIDE-GDP RIBAZOLETRANSFERASE"/>
    <property type="match status" value="1"/>
</dbReference>
<keyword evidence="9 19" id="KW-0808">Transferase</keyword>
<dbReference type="HAMAP" id="MF_00719">
    <property type="entry name" value="CobS"/>
    <property type="match status" value="1"/>
</dbReference>
<evidence type="ECO:0000313" key="21">
    <source>
        <dbReference type="Proteomes" id="UP001596150"/>
    </source>
</evidence>
<evidence type="ECO:0000256" key="1">
    <source>
        <dbReference type="ARBA" id="ARBA00001946"/>
    </source>
</evidence>
<evidence type="ECO:0000256" key="12">
    <source>
        <dbReference type="ARBA" id="ARBA00022989"/>
    </source>
</evidence>
<evidence type="ECO:0000256" key="13">
    <source>
        <dbReference type="ARBA" id="ARBA00023136"/>
    </source>
</evidence>
<evidence type="ECO:0000256" key="14">
    <source>
        <dbReference type="ARBA" id="ARBA00025228"/>
    </source>
</evidence>
<name>A0ABW0PS90_9HYPH</name>
<accession>A0ABW0PS90</accession>
<evidence type="ECO:0000256" key="16">
    <source>
        <dbReference type="ARBA" id="ARBA00032853"/>
    </source>
</evidence>
<evidence type="ECO:0000256" key="18">
    <source>
        <dbReference type="ARBA" id="ARBA00049504"/>
    </source>
</evidence>
<comment type="catalytic activity">
    <reaction evidence="18 19">
        <text>alpha-ribazole 5'-phosphate + adenosylcob(III)inamide-GDP = adenosylcob(III)alamin 5'-phosphate + GMP + H(+)</text>
        <dbReference type="Rhea" id="RHEA:23560"/>
        <dbReference type="ChEBI" id="CHEBI:15378"/>
        <dbReference type="ChEBI" id="CHEBI:57918"/>
        <dbReference type="ChEBI" id="CHEBI:58115"/>
        <dbReference type="ChEBI" id="CHEBI:60487"/>
        <dbReference type="ChEBI" id="CHEBI:60493"/>
        <dbReference type="EC" id="2.7.8.26"/>
    </reaction>
</comment>
<keyword evidence="12 19" id="KW-1133">Transmembrane helix</keyword>
<dbReference type="RefSeq" id="WP_266342249.1">
    <property type="nucleotide sequence ID" value="NZ_JAPKNH010000001.1"/>
</dbReference>
<dbReference type="EC" id="2.7.8.26" evidence="5 19"/>
<evidence type="ECO:0000256" key="4">
    <source>
        <dbReference type="ARBA" id="ARBA00010561"/>
    </source>
</evidence>
<evidence type="ECO:0000256" key="8">
    <source>
        <dbReference type="ARBA" id="ARBA00022573"/>
    </source>
</evidence>
<keyword evidence="8 19" id="KW-0169">Cobalamin biosynthesis</keyword>
<sequence>MTDDSYRTAIRTSLSELAAATAFLTRLPAARLGVAAERRPDFTIAARAFPGVGLIVGIVGALALLIASALGLPTIAAAALSLAATIALTGALHEDGLADTADGFGGGTTATRKLEIMRDSRIGTFGGVALVLSLLLRASLLAALLPYGAWPVATALIGAEIVSRAAIVQLWAALPPARFEGLASATGRPSRDTGLTAIGIAILAALICGAIGTGIFPAVVALAVAGVAGYAFQKLCAWQIAGQTGDTLGAVQQITLITYLMAIVASS</sequence>
<keyword evidence="13 19" id="KW-0472">Membrane</keyword>
<keyword evidence="11 19" id="KW-0460">Magnesium</keyword>
<keyword evidence="10 19" id="KW-0812">Transmembrane</keyword>
<protein>
    <recommendedName>
        <fullName evidence="6 19">Adenosylcobinamide-GDP ribazoletransferase</fullName>
        <ecNumber evidence="5 19">2.7.8.26</ecNumber>
    </recommendedName>
    <alternativeName>
        <fullName evidence="16 19">Cobalamin synthase</fullName>
    </alternativeName>
    <alternativeName>
        <fullName evidence="15 19">Cobalamin-5'-phosphate synthase</fullName>
    </alternativeName>
</protein>
<dbReference type="GO" id="GO:0051073">
    <property type="term" value="F:adenosylcobinamide-GDP ribazoletransferase activity"/>
    <property type="evidence" value="ECO:0007669"/>
    <property type="project" value="UniProtKB-EC"/>
</dbReference>
<comment type="similarity">
    <text evidence="4 19">Belongs to the CobS family.</text>
</comment>
<evidence type="ECO:0000256" key="17">
    <source>
        <dbReference type="ARBA" id="ARBA00048623"/>
    </source>
</evidence>
<feature type="transmembrane region" description="Helical" evidence="19">
    <location>
        <begin position="75"/>
        <end position="92"/>
    </location>
</feature>
<dbReference type="PANTHER" id="PTHR34148">
    <property type="entry name" value="ADENOSYLCOBINAMIDE-GDP RIBAZOLETRANSFERASE"/>
    <property type="match status" value="1"/>
</dbReference>